<keyword evidence="1" id="KW-0732">Signal</keyword>
<dbReference type="Proteomes" id="UP001204833">
    <property type="component" value="Unassembled WGS sequence"/>
</dbReference>
<reference evidence="2 3" key="1">
    <citation type="journal article" date="2022" name="DNA Res.">
        <title>Genome analysis of five recently described species of the CUG-Ser clade uncovers Candida theae as a new hybrid lineage with pathogenic potential in the Candida parapsilosis species complex.</title>
        <authorList>
            <person name="Mixao V."/>
            <person name="Del Olmo V."/>
            <person name="Hegedusova E."/>
            <person name="Saus E."/>
            <person name="Pryszcz L."/>
            <person name="Cillingova A."/>
            <person name="Nosek J."/>
            <person name="Gabaldon T."/>
        </authorList>
    </citation>
    <scope>NUCLEOTIDE SEQUENCE [LARGE SCALE GENOMIC DNA]</scope>
    <source>
        <strain evidence="2 3">CBS 12239</strain>
    </source>
</reference>
<dbReference type="EMBL" id="JAIHNG010000001">
    <property type="protein sequence ID" value="KAI5968911.1"/>
    <property type="molecule type" value="Genomic_DNA"/>
</dbReference>
<comment type="caution">
    <text evidence="2">The sequence shown here is derived from an EMBL/GenBank/DDBJ whole genome shotgun (WGS) entry which is preliminary data.</text>
</comment>
<proteinExistence type="predicted"/>
<evidence type="ECO:0000256" key="1">
    <source>
        <dbReference type="SAM" id="SignalP"/>
    </source>
</evidence>
<sequence length="195" mass="21202">MHFLKSVSILALAAQSLGAVTRYQFFVKSSNKEIDGHGLYHIEEIDPVQYYFISNNNDGNSASLIDYDDASQEFFFQVDSNVKLYVRELGGILQYRPGPALKGTIGDDGTVSFSGSDALRAQKNINDPKNYSQNNYAVLLTPQVKLNLRKGGDILQMSTRTALDASIGNDGVISFDGSDILHGIDDTDVPSAGEG</sequence>
<name>A0AAD5G1F0_9ASCO</name>
<keyword evidence="3" id="KW-1185">Reference proteome</keyword>
<feature type="signal peptide" evidence="1">
    <location>
        <begin position="1"/>
        <end position="18"/>
    </location>
</feature>
<gene>
    <name evidence="2" type="ORF">KGF57_000026</name>
</gene>
<feature type="chain" id="PRO_5042186788" evidence="1">
    <location>
        <begin position="19"/>
        <end position="195"/>
    </location>
</feature>
<organism evidence="2 3">
    <name type="scientific">Candida theae</name>
    <dbReference type="NCBI Taxonomy" id="1198502"/>
    <lineage>
        <taxon>Eukaryota</taxon>
        <taxon>Fungi</taxon>
        <taxon>Dikarya</taxon>
        <taxon>Ascomycota</taxon>
        <taxon>Saccharomycotina</taxon>
        <taxon>Pichiomycetes</taxon>
        <taxon>Debaryomycetaceae</taxon>
        <taxon>Candida/Lodderomyces clade</taxon>
        <taxon>Candida</taxon>
    </lineage>
</organism>
<evidence type="ECO:0000313" key="2">
    <source>
        <dbReference type="EMBL" id="KAI5968911.1"/>
    </source>
</evidence>
<dbReference type="RefSeq" id="XP_051611445.1">
    <property type="nucleotide sequence ID" value="XM_051751928.1"/>
</dbReference>
<evidence type="ECO:0000313" key="3">
    <source>
        <dbReference type="Proteomes" id="UP001204833"/>
    </source>
</evidence>
<dbReference type="GeneID" id="76148086"/>
<dbReference type="AlphaFoldDB" id="A0AAD5G1F0"/>
<protein>
    <submittedName>
        <fullName evidence="2">Uncharacterized protein</fullName>
    </submittedName>
</protein>
<accession>A0AAD5G1F0</accession>